<proteinExistence type="predicted"/>
<sequence length="180" mass="20147">MFDSIPEFTSQFLNQFFFVCKQTKGTQKKKTFAQGLERKMTDSIEISAEISPVPGAVDSSSNQVLANVCDERPAINKEEAKVTPAENETTKEEKPNDVAQALPAEDKTGAAQAGNDNTKTNENEKEEEEKKDSEEKDKDKENDTEAKKENEEPNKKKCAHMGRGIKAKDILKTFKKLECQ</sequence>
<dbReference type="EMBL" id="ASPP01010588">
    <property type="protein sequence ID" value="ETO22623.1"/>
    <property type="molecule type" value="Genomic_DNA"/>
</dbReference>
<accession>X6N9M6</accession>
<organism evidence="2 3">
    <name type="scientific">Reticulomyxa filosa</name>
    <dbReference type="NCBI Taxonomy" id="46433"/>
    <lineage>
        <taxon>Eukaryota</taxon>
        <taxon>Sar</taxon>
        <taxon>Rhizaria</taxon>
        <taxon>Retaria</taxon>
        <taxon>Foraminifera</taxon>
        <taxon>Monothalamids</taxon>
        <taxon>Reticulomyxidae</taxon>
        <taxon>Reticulomyxa</taxon>
    </lineage>
</organism>
<evidence type="ECO:0000256" key="1">
    <source>
        <dbReference type="SAM" id="MobiDB-lite"/>
    </source>
</evidence>
<comment type="caution">
    <text evidence="2">The sequence shown here is derived from an EMBL/GenBank/DDBJ whole genome shotgun (WGS) entry which is preliminary data.</text>
</comment>
<evidence type="ECO:0000313" key="2">
    <source>
        <dbReference type="EMBL" id="ETO22623.1"/>
    </source>
</evidence>
<reference evidence="2 3" key="1">
    <citation type="journal article" date="2013" name="Curr. Biol.">
        <title>The Genome of the Foraminiferan Reticulomyxa filosa.</title>
        <authorList>
            <person name="Glockner G."/>
            <person name="Hulsmann N."/>
            <person name="Schleicher M."/>
            <person name="Noegel A.A."/>
            <person name="Eichinger L."/>
            <person name="Gallinger C."/>
            <person name="Pawlowski J."/>
            <person name="Sierra R."/>
            <person name="Euteneuer U."/>
            <person name="Pillet L."/>
            <person name="Moustafa A."/>
            <person name="Platzer M."/>
            <person name="Groth M."/>
            <person name="Szafranski K."/>
            <person name="Schliwa M."/>
        </authorList>
    </citation>
    <scope>NUCLEOTIDE SEQUENCE [LARGE SCALE GENOMIC DNA]</scope>
</reference>
<dbReference type="Proteomes" id="UP000023152">
    <property type="component" value="Unassembled WGS sequence"/>
</dbReference>
<feature type="non-terminal residue" evidence="2">
    <location>
        <position position="180"/>
    </location>
</feature>
<gene>
    <name evidence="2" type="ORF">RFI_14567</name>
</gene>
<protein>
    <submittedName>
        <fullName evidence="2">Myb domain-containing protein</fullName>
    </submittedName>
</protein>
<feature type="compositionally biased region" description="Basic and acidic residues" evidence="1">
    <location>
        <begin position="119"/>
        <end position="155"/>
    </location>
</feature>
<keyword evidence="3" id="KW-1185">Reference proteome</keyword>
<feature type="compositionally biased region" description="Basic and acidic residues" evidence="1">
    <location>
        <begin position="70"/>
        <end position="81"/>
    </location>
</feature>
<evidence type="ECO:0000313" key="3">
    <source>
        <dbReference type="Proteomes" id="UP000023152"/>
    </source>
</evidence>
<feature type="compositionally biased region" description="Basic residues" evidence="1">
    <location>
        <begin position="156"/>
        <end position="165"/>
    </location>
</feature>
<name>X6N9M6_RETFI</name>
<feature type="region of interest" description="Disordered" evidence="1">
    <location>
        <begin position="70"/>
        <end position="165"/>
    </location>
</feature>
<dbReference type="AlphaFoldDB" id="X6N9M6"/>